<comment type="caution">
    <text evidence="2">The sequence shown here is derived from an EMBL/GenBank/DDBJ whole genome shotgun (WGS) entry which is preliminary data.</text>
</comment>
<reference evidence="2" key="2">
    <citation type="journal article" date="2021" name="PeerJ">
        <title>Extensive microbial diversity within the chicken gut microbiome revealed by metagenomics and culture.</title>
        <authorList>
            <person name="Gilroy R."/>
            <person name="Ravi A."/>
            <person name="Getino M."/>
            <person name="Pursley I."/>
            <person name="Horton D.L."/>
            <person name="Alikhan N.F."/>
            <person name="Baker D."/>
            <person name="Gharbi K."/>
            <person name="Hall N."/>
            <person name="Watson M."/>
            <person name="Adriaenssens E.M."/>
            <person name="Foster-Nyarko E."/>
            <person name="Jarju S."/>
            <person name="Secka A."/>
            <person name="Antonio M."/>
            <person name="Oren A."/>
            <person name="Chaudhuri R.R."/>
            <person name="La Ragione R."/>
            <person name="Hildebrand F."/>
            <person name="Pallen M.J."/>
        </authorList>
    </citation>
    <scope>NUCLEOTIDE SEQUENCE</scope>
    <source>
        <strain evidence="2">ChiBcec15-4380</strain>
    </source>
</reference>
<feature type="domain" description="N-acetyltransferase" evidence="1">
    <location>
        <begin position="1"/>
        <end position="152"/>
    </location>
</feature>
<dbReference type="SUPFAM" id="SSF55729">
    <property type="entry name" value="Acyl-CoA N-acyltransferases (Nat)"/>
    <property type="match status" value="1"/>
</dbReference>
<name>A0A9D1IXB6_9FIRM</name>
<evidence type="ECO:0000313" key="2">
    <source>
        <dbReference type="EMBL" id="HIR51411.1"/>
    </source>
</evidence>
<gene>
    <name evidence="2" type="ORF">IAA53_09110</name>
</gene>
<dbReference type="PANTHER" id="PTHR43415">
    <property type="entry name" value="SPERMIDINE N(1)-ACETYLTRANSFERASE"/>
    <property type="match status" value="1"/>
</dbReference>
<reference evidence="2" key="1">
    <citation type="submission" date="2020-10" db="EMBL/GenBank/DDBJ databases">
        <authorList>
            <person name="Gilroy R."/>
        </authorList>
    </citation>
    <scope>NUCLEOTIDE SEQUENCE</scope>
    <source>
        <strain evidence="2">ChiBcec15-4380</strain>
    </source>
</reference>
<dbReference type="GO" id="GO:0016747">
    <property type="term" value="F:acyltransferase activity, transferring groups other than amino-acyl groups"/>
    <property type="evidence" value="ECO:0007669"/>
    <property type="project" value="InterPro"/>
</dbReference>
<dbReference type="InterPro" id="IPR016181">
    <property type="entry name" value="Acyl_CoA_acyltransferase"/>
</dbReference>
<dbReference type="PROSITE" id="PS51186">
    <property type="entry name" value="GNAT"/>
    <property type="match status" value="1"/>
</dbReference>
<evidence type="ECO:0000259" key="1">
    <source>
        <dbReference type="PROSITE" id="PS51186"/>
    </source>
</evidence>
<proteinExistence type="predicted"/>
<protein>
    <submittedName>
        <fullName evidence="2">GNAT family N-acetyltransferase</fullName>
    </submittedName>
</protein>
<dbReference type="AlphaFoldDB" id="A0A9D1IXB6"/>
<dbReference type="Proteomes" id="UP000824239">
    <property type="component" value="Unassembled WGS sequence"/>
</dbReference>
<dbReference type="EMBL" id="DVHE01000069">
    <property type="protein sequence ID" value="HIR51411.1"/>
    <property type="molecule type" value="Genomic_DNA"/>
</dbReference>
<accession>A0A9D1IXB6</accession>
<evidence type="ECO:0000313" key="3">
    <source>
        <dbReference type="Proteomes" id="UP000824239"/>
    </source>
</evidence>
<dbReference type="Pfam" id="PF00583">
    <property type="entry name" value="Acetyltransf_1"/>
    <property type="match status" value="1"/>
</dbReference>
<dbReference type="InterPro" id="IPR000182">
    <property type="entry name" value="GNAT_dom"/>
</dbReference>
<dbReference type="Gene3D" id="3.40.630.30">
    <property type="match status" value="1"/>
</dbReference>
<dbReference type="PANTHER" id="PTHR43415:SF3">
    <property type="entry name" value="GNAT-FAMILY ACETYLTRANSFERASE"/>
    <property type="match status" value="1"/>
</dbReference>
<sequence>MEFQTLSQEHALCIADTWHYDGIYEFYDMTADPEDYAEFVDEIQRSKNDHYEALQDGALVGFFSVERQGATVELGLGLRPDLCGKGLGRTFVREIIAFLEAHYTYDALILKVAQFNQRARRVYQACGFRETGMVRQESNGGIYDFVVMEYQR</sequence>
<organism evidence="2 3">
    <name type="scientific">Candidatus Avoscillospira avicola</name>
    <dbReference type="NCBI Taxonomy" id="2840706"/>
    <lineage>
        <taxon>Bacteria</taxon>
        <taxon>Bacillati</taxon>
        <taxon>Bacillota</taxon>
        <taxon>Clostridia</taxon>
        <taxon>Eubacteriales</taxon>
        <taxon>Oscillospiraceae</taxon>
        <taxon>Oscillospiraceae incertae sedis</taxon>
        <taxon>Candidatus Avoscillospira</taxon>
    </lineage>
</organism>